<feature type="coiled-coil region" evidence="1">
    <location>
        <begin position="188"/>
        <end position="215"/>
    </location>
</feature>
<dbReference type="RefSeq" id="WP_376867772.1">
    <property type="nucleotide sequence ID" value="NZ_JBHRYB010000014.1"/>
</dbReference>
<reference evidence="4" key="1">
    <citation type="journal article" date="2019" name="Int. J. Syst. Evol. Microbiol.">
        <title>The Global Catalogue of Microorganisms (GCM) 10K type strain sequencing project: providing services to taxonomists for standard genome sequencing and annotation.</title>
        <authorList>
            <consortium name="The Broad Institute Genomics Platform"/>
            <consortium name="The Broad Institute Genome Sequencing Center for Infectious Disease"/>
            <person name="Wu L."/>
            <person name="Ma J."/>
        </authorList>
    </citation>
    <scope>NUCLEOTIDE SEQUENCE [LARGE SCALE GENOMIC DNA]</scope>
    <source>
        <strain evidence="4">KCTC 42424</strain>
    </source>
</reference>
<accession>A0ABV7VV39</accession>
<evidence type="ECO:0000313" key="4">
    <source>
        <dbReference type="Proteomes" id="UP001595722"/>
    </source>
</evidence>
<feature type="signal peptide" evidence="2">
    <location>
        <begin position="1"/>
        <end position="31"/>
    </location>
</feature>
<name>A0ABV7VV39_9GAMM</name>
<sequence>MKLLFAIPRSLFLAKLSLGVMVSMSVLSVHAQQVISLEQAISIAQKNDPWLYSSQLKQEAANHRSIASSTLPDPKISISMMNLPTDSWEFDQEGMTQFKVGVTQMFPRGNTLELKESQLKIKASEFPFLRADRKEKLKVMVSELWLEAYLAQKTIHLIESDWQLFEQMVEVAKASYSTALGKTRQQDVIRAQLEIVQLEDRLTTQKQKLESTIARLNEWLHVFDNSNLEGAFDFDRQPQTFLTSDHLPEIELDNPSILPPGKHFRSRLAQEFSDHPAILAIDIKERVSEKGVDLAKQQYKPQWGVNASYSYRDDMPSGQERADLFSVGISFDLPLFTGNRQDKQVAASIAETESVKTEKLLLIKKMISAVEREIKKLNRLLQRQSLYNDQLLTKSYEQAEVTLTAYTNDDGDFSEVVRARIAELNTRISALKIDVEVLKTIARINYFFAIASADGYSNINKGTSQDFGGK</sequence>
<evidence type="ECO:0000256" key="1">
    <source>
        <dbReference type="SAM" id="Coils"/>
    </source>
</evidence>
<evidence type="ECO:0000256" key="2">
    <source>
        <dbReference type="SAM" id="SignalP"/>
    </source>
</evidence>
<dbReference type="InterPro" id="IPR010131">
    <property type="entry name" value="MdtP/NodT-like"/>
</dbReference>
<keyword evidence="4" id="KW-1185">Reference proteome</keyword>
<dbReference type="EMBL" id="JBHRYB010000014">
    <property type="protein sequence ID" value="MFC3681393.1"/>
    <property type="molecule type" value="Genomic_DNA"/>
</dbReference>
<evidence type="ECO:0000313" key="3">
    <source>
        <dbReference type="EMBL" id="MFC3681393.1"/>
    </source>
</evidence>
<comment type="caution">
    <text evidence="3">The sequence shown here is derived from an EMBL/GenBank/DDBJ whole genome shotgun (WGS) entry which is preliminary data.</text>
</comment>
<dbReference type="Proteomes" id="UP001595722">
    <property type="component" value="Unassembled WGS sequence"/>
</dbReference>
<dbReference type="SUPFAM" id="SSF56954">
    <property type="entry name" value="Outer membrane efflux proteins (OEP)"/>
    <property type="match status" value="1"/>
</dbReference>
<organism evidence="3 4">
    <name type="scientific">Bacterioplanoides pacificum</name>
    <dbReference type="NCBI Taxonomy" id="1171596"/>
    <lineage>
        <taxon>Bacteria</taxon>
        <taxon>Pseudomonadati</taxon>
        <taxon>Pseudomonadota</taxon>
        <taxon>Gammaproteobacteria</taxon>
        <taxon>Oceanospirillales</taxon>
        <taxon>Oceanospirillaceae</taxon>
        <taxon>Bacterioplanoides</taxon>
    </lineage>
</organism>
<feature type="chain" id="PRO_5046241310" evidence="2">
    <location>
        <begin position="32"/>
        <end position="470"/>
    </location>
</feature>
<dbReference type="PANTHER" id="PTHR30203:SF24">
    <property type="entry name" value="BLR4935 PROTEIN"/>
    <property type="match status" value="1"/>
</dbReference>
<protein>
    <submittedName>
        <fullName evidence="3">TolC family protein</fullName>
    </submittedName>
</protein>
<proteinExistence type="predicted"/>
<keyword evidence="2" id="KW-0732">Signal</keyword>
<dbReference type="Gene3D" id="1.20.1600.10">
    <property type="entry name" value="Outer membrane efflux proteins (OEP)"/>
    <property type="match status" value="1"/>
</dbReference>
<keyword evidence="1" id="KW-0175">Coiled coil</keyword>
<dbReference type="PANTHER" id="PTHR30203">
    <property type="entry name" value="OUTER MEMBRANE CATION EFFLUX PROTEIN"/>
    <property type="match status" value="1"/>
</dbReference>
<gene>
    <name evidence="3" type="ORF">ACFOMG_14910</name>
</gene>